<dbReference type="PANTHER" id="PTHR38636:SF1">
    <property type="entry name" value="CHLORIDE CHANNEL PROTEIN CLC-D"/>
    <property type="match status" value="1"/>
</dbReference>
<dbReference type="PANTHER" id="PTHR38636">
    <property type="entry name" value="PROTEIN CBG20488"/>
    <property type="match status" value="1"/>
</dbReference>
<sequence>MSVYWFKNFVGIRQSDFEMLRVPRPTAEFCIHVTMRSIQTGALLGSILGPLTAVMFEGKETMNTKKLT</sequence>
<reference evidence="3" key="2">
    <citation type="submission" date="2019-09" db="UniProtKB">
        <authorList>
            <consortium name="WormBaseParasite"/>
        </authorList>
    </citation>
    <scope>IDENTIFICATION</scope>
</reference>
<evidence type="ECO:0000313" key="1">
    <source>
        <dbReference type="EMBL" id="VDP60818.1"/>
    </source>
</evidence>
<gene>
    <name evidence="1" type="ORF">HPBE_LOCUS27076</name>
</gene>
<protein>
    <submittedName>
        <fullName evidence="3">Aa_trans domain-containing protein</fullName>
    </submittedName>
</protein>
<reference evidence="1 2" key="1">
    <citation type="submission" date="2018-11" db="EMBL/GenBank/DDBJ databases">
        <authorList>
            <consortium name="Pathogen Informatics"/>
        </authorList>
    </citation>
    <scope>NUCLEOTIDE SEQUENCE [LARGE SCALE GENOMIC DNA]</scope>
</reference>
<accession>A0A3P8FMC4</accession>
<accession>A0A183GWK7</accession>
<dbReference type="EMBL" id="UZAH01041896">
    <property type="protein sequence ID" value="VDP60818.1"/>
    <property type="molecule type" value="Genomic_DNA"/>
</dbReference>
<evidence type="ECO:0000313" key="3">
    <source>
        <dbReference type="WBParaSite" id="HPBE_0002707701-mRNA-1"/>
    </source>
</evidence>
<dbReference type="Proteomes" id="UP000050761">
    <property type="component" value="Unassembled WGS sequence"/>
</dbReference>
<evidence type="ECO:0000313" key="2">
    <source>
        <dbReference type="Proteomes" id="UP000050761"/>
    </source>
</evidence>
<name>A0A183GWK7_HELPZ</name>
<organism evidence="2 3">
    <name type="scientific">Heligmosomoides polygyrus</name>
    <name type="common">Parasitic roundworm</name>
    <dbReference type="NCBI Taxonomy" id="6339"/>
    <lineage>
        <taxon>Eukaryota</taxon>
        <taxon>Metazoa</taxon>
        <taxon>Ecdysozoa</taxon>
        <taxon>Nematoda</taxon>
        <taxon>Chromadorea</taxon>
        <taxon>Rhabditida</taxon>
        <taxon>Rhabditina</taxon>
        <taxon>Rhabditomorpha</taxon>
        <taxon>Strongyloidea</taxon>
        <taxon>Heligmosomidae</taxon>
        <taxon>Heligmosomoides</taxon>
    </lineage>
</organism>
<proteinExistence type="predicted"/>
<dbReference type="OrthoDB" id="421638at2759"/>
<dbReference type="Pfam" id="PF08560">
    <property type="entry name" value="DUF1757"/>
    <property type="match status" value="1"/>
</dbReference>
<keyword evidence="2" id="KW-1185">Reference proteome</keyword>
<dbReference type="WBParaSite" id="HPBE_0002707701-mRNA-1">
    <property type="protein sequence ID" value="HPBE_0002707701-mRNA-1"/>
    <property type="gene ID" value="HPBE_0002707701"/>
</dbReference>
<dbReference type="InterPro" id="IPR013869">
    <property type="entry name" value="DUF1757"/>
</dbReference>
<dbReference type="AlphaFoldDB" id="A0A183GWK7"/>